<sequence length="167" mass="16496">MNRNYIIGGVLAATVLAGGGIGLNAALSGGGPSGAVYYGAPSAAAAAPGVGTAALAPGAALVDSNGHTLYLFEADTATTSACNGVCAHVWPPLLTHANPPTASGAVQAQLFGTTARGDGTRQVTYNGHPLYYFAGDIAPGDTHGQGLNQFGGHWYVVTSAGDKIDPS</sequence>
<evidence type="ECO:0000313" key="1">
    <source>
        <dbReference type="EMBL" id="MFD1529713.1"/>
    </source>
</evidence>
<reference evidence="2" key="1">
    <citation type="journal article" date="2019" name="Int. J. Syst. Evol. Microbiol.">
        <title>The Global Catalogue of Microorganisms (GCM) 10K type strain sequencing project: providing services to taxonomists for standard genome sequencing and annotation.</title>
        <authorList>
            <consortium name="The Broad Institute Genomics Platform"/>
            <consortium name="The Broad Institute Genome Sequencing Center for Infectious Disease"/>
            <person name="Wu L."/>
            <person name="Ma J."/>
        </authorList>
    </citation>
    <scope>NUCLEOTIDE SEQUENCE [LARGE SCALE GENOMIC DNA]</scope>
    <source>
        <strain evidence="2">JCM 12165</strain>
    </source>
</reference>
<protein>
    <recommendedName>
        <fullName evidence="3">Lipoprotein with Yx(FWY)xxD motif</fullName>
    </recommendedName>
</protein>
<name>A0ABW4FGC6_9PSEU</name>
<organism evidence="1 2">
    <name type="scientific">Pseudonocardia aurantiaca</name>
    <dbReference type="NCBI Taxonomy" id="75290"/>
    <lineage>
        <taxon>Bacteria</taxon>
        <taxon>Bacillati</taxon>
        <taxon>Actinomycetota</taxon>
        <taxon>Actinomycetes</taxon>
        <taxon>Pseudonocardiales</taxon>
        <taxon>Pseudonocardiaceae</taxon>
        <taxon>Pseudonocardia</taxon>
    </lineage>
</organism>
<keyword evidence="2" id="KW-1185">Reference proteome</keyword>
<proteinExistence type="predicted"/>
<dbReference type="RefSeq" id="WP_343982022.1">
    <property type="nucleotide sequence ID" value="NZ_BAAAJG010000015.1"/>
</dbReference>
<dbReference type="InterPro" id="IPR005297">
    <property type="entry name" value="Lipoprotein_repeat"/>
</dbReference>
<dbReference type="EMBL" id="JBHUCP010000005">
    <property type="protein sequence ID" value="MFD1529713.1"/>
    <property type="molecule type" value="Genomic_DNA"/>
</dbReference>
<comment type="caution">
    <text evidence="1">The sequence shown here is derived from an EMBL/GenBank/DDBJ whole genome shotgun (WGS) entry which is preliminary data.</text>
</comment>
<dbReference type="PANTHER" id="PTHR39335:SF1">
    <property type="entry name" value="BLL4220 PROTEIN"/>
    <property type="match status" value="1"/>
</dbReference>
<evidence type="ECO:0000313" key="2">
    <source>
        <dbReference type="Proteomes" id="UP001597145"/>
    </source>
</evidence>
<dbReference type="Proteomes" id="UP001597145">
    <property type="component" value="Unassembled WGS sequence"/>
</dbReference>
<dbReference type="PANTHER" id="PTHR39335">
    <property type="entry name" value="BLL4220 PROTEIN"/>
    <property type="match status" value="1"/>
</dbReference>
<evidence type="ECO:0008006" key="3">
    <source>
        <dbReference type="Google" id="ProtNLM"/>
    </source>
</evidence>
<dbReference type="Pfam" id="PF03640">
    <property type="entry name" value="Lipoprotein_15"/>
    <property type="match status" value="2"/>
</dbReference>
<gene>
    <name evidence="1" type="ORF">ACFSCY_09700</name>
</gene>
<accession>A0ABW4FGC6</accession>